<evidence type="ECO:0000313" key="4">
    <source>
        <dbReference type="EMBL" id="OZG68777.1"/>
    </source>
</evidence>
<organism evidence="4 5">
    <name type="scientific">Bifidobacterium aquikefiri</name>
    <dbReference type="NCBI Taxonomy" id="1653207"/>
    <lineage>
        <taxon>Bacteria</taxon>
        <taxon>Bacillati</taxon>
        <taxon>Actinomycetota</taxon>
        <taxon>Actinomycetes</taxon>
        <taxon>Bifidobacteriales</taxon>
        <taxon>Bifidobacteriaceae</taxon>
        <taxon>Bifidobacterium</taxon>
    </lineage>
</organism>
<dbReference type="Pfam" id="PF00403">
    <property type="entry name" value="HMA"/>
    <property type="match status" value="1"/>
</dbReference>
<proteinExistence type="predicted"/>
<dbReference type="PROSITE" id="PS01047">
    <property type="entry name" value="HMA_1"/>
    <property type="match status" value="1"/>
</dbReference>
<comment type="caution">
    <text evidence="4">The sequence shown here is derived from an EMBL/GenBank/DDBJ whole genome shotgun (WGS) entry which is preliminary data.</text>
</comment>
<evidence type="ECO:0000256" key="1">
    <source>
        <dbReference type="ARBA" id="ARBA00015313"/>
    </source>
</evidence>
<dbReference type="InterPro" id="IPR017969">
    <property type="entry name" value="Heavy-metal-associated_CS"/>
</dbReference>
<dbReference type="GO" id="GO:0046872">
    <property type="term" value="F:metal ion binding"/>
    <property type="evidence" value="ECO:0007669"/>
    <property type="project" value="UniProtKB-KW"/>
</dbReference>
<name>A0A261GBG8_9BIFI</name>
<sequence length="75" mass="8271">MKRAILQVSGMTCPSCLDTIRTAVARQHGVQDVEVLFNAGKVKANFDERATNARSLANTVEKMGYVVERTTTKEN</sequence>
<dbReference type="InterPro" id="IPR006121">
    <property type="entry name" value="HMA_dom"/>
</dbReference>
<keyword evidence="2" id="KW-0479">Metal-binding</keyword>
<keyword evidence="5" id="KW-1185">Reference proteome</keyword>
<feature type="domain" description="HMA" evidence="3">
    <location>
        <begin position="2"/>
        <end position="68"/>
    </location>
</feature>
<reference evidence="4 5" key="1">
    <citation type="journal article" date="2017" name="BMC Genomics">
        <title>Comparative genomic and phylogenomic analyses of the Bifidobacteriaceae family.</title>
        <authorList>
            <person name="Lugli G.A."/>
            <person name="Milani C."/>
            <person name="Turroni F."/>
            <person name="Duranti S."/>
            <person name="Mancabelli L."/>
            <person name="Mangifesta M."/>
            <person name="Ferrario C."/>
            <person name="Modesto M."/>
            <person name="Mattarelli P."/>
            <person name="Jiri K."/>
            <person name="van Sinderen D."/>
            <person name="Ventura M."/>
        </authorList>
    </citation>
    <scope>NUCLEOTIDE SEQUENCE [LARGE SCALE GENOMIC DNA]</scope>
    <source>
        <strain evidence="4 5">LMG 28769</strain>
    </source>
</reference>
<dbReference type="CDD" id="cd00371">
    <property type="entry name" value="HMA"/>
    <property type="match status" value="1"/>
</dbReference>
<protein>
    <recommendedName>
        <fullName evidence="1">Copper chaperone CopZ</fullName>
    </recommendedName>
</protein>
<dbReference type="AlphaFoldDB" id="A0A261GBG8"/>
<dbReference type="PANTHER" id="PTHR46594:SF4">
    <property type="entry name" value="P-TYPE CATION-TRANSPORTING ATPASE"/>
    <property type="match status" value="1"/>
</dbReference>
<dbReference type="InterPro" id="IPR036163">
    <property type="entry name" value="HMA_dom_sf"/>
</dbReference>
<dbReference type="RefSeq" id="WP_094692096.1">
    <property type="nucleotide sequence ID" value="NZ_JBDNSV010000008.1"/>
</dbReference>
<dbReference type="FunFam" id="3.30.70.100:FF:000001">
    <property type="entry name" value="ATPase copper transporting beta"/>
    <property type="match status" value="1"/>
</dbReference>
<dbReference type="PANTHER" id="PTHR46594">
    <property type="entry name" value="P-TYPE CATION-TRANSPORTING ATPASE"/>
    <property type="match status" value="1"/>
</dbReference>
<gene>
    <name evidence="4" type="ORF">BAQU_0078</name>
</gene>
<dbReference type="OrthoDB" id="8687281at2"/>
<dbReference type="PROSITE" id="PS50846">
    <property type="entry name" value="HMA_2"/>
    <property type="match status" value="1"/>
</dbReference>
<dbReference type="GeneID" id="98294778"/>
<dbReference type="EMBL" id="MWXA01000001">
    <property type="protein sequence ID" value="OZG68777.1"/>
    <property type="molecule type" value="Genomic_DNA"/>
</dbReference>
<dbReference type="Proteomes" id="UP000216451">
    <property type="component" value="Unassembled WGS sequence"/>
</dbReference>
<evidence type="ECO:0000313" key="5">
    <source>
        <dbReference type="Proteomes" id="UP000216451"/>
    </source>
</evidence>
<dbReference type="Gene3D" id="3.30.70.100">
    <property type="match status" value="1"/>
</dbReference>
<accession>A0A261GBG8</accession>
<evidence type="ECO:0000259" key="3">
    <source>
        <dbReference type="PROSITE" id="PS50846"/>
    </source>
</evidence>
<evidence type="ECO:0000256" key="2">
    <source>
        <dbReference type="ARBA" id="ARBA00022723"/>
    </source>
</evidence>
<dbReference type="SUPFAM" id="SSF55008">
    <property type="entry name" value="HMA, heavy metal-associated domain"/>
    <property type="match status" value="1"/>
</dbReference>